<evidence type="ECO:0000313" key="3">
    <source>
        <dbReference type="EMBL" id="PRZ46213.1"/>
    </source>
</evidence>
<dbReference type="RefSeq" id="WP_106164699.1">
    <property type="nucleotide sequence ID" value="NZ_PVUF01000011.1"/>
</dbReference>
<accession>A0A2T1AC85</accession>
<proteinExistence type="predicted"/>
<dbReference type="EMBL" id="PVUF01000011">
    <property type="protein sequence ID" value="PRZ46213.1"/>
    <property type="molecule type" value="Genomic_DNA"/>
</dbReference>
<dbReference type="InterPro" id="IPR006685">
    <property type="entry name" value="MscS_channel_2nd"/>
</dbReference>
<feature type="transmembrane region" description="Helical" evidence="1">
    <location>
        <begin position="210"/>
        <end position="236"/>
    </location>
</feature>
<comment type="caution">
    <text evidence="3">The sequence shown here is derived from an EMBL/GenBank/DDBJ whole genome shotgun (WGS) entry which is preliminary data.</text>
</comment>
<evidence type="ECO:0000256" key="1">
    <source>
        <dbReference type="SAM" id="Phobius"/>
    </source>
</evidence>
<dbReference type="Pfam" id="PF00924">
    <property type="entry name" value="MS_channel_2nd"/>
    <property type="match status" value="1"/>
</dbReference>
<dbReference type="GO" id="GO:0016020">
    <property type="term" value="C:membrane"/>
    <property type="evidence" value="ECO:0007669"/>
    <property type="project" value="InterPro"/>
</dbReference>
<dbReference type="SUPFAM" id="SSF50182">
    <property type="entry name" value="Sm-like ribonucleoproteins"/>
    <property type="match status" value="1"/>
</dbReference>
<dbReference type="GO" id="GO:0008381">
    <property type="term" value="F:mechanosensitive monoatomic ion channel activity"/>
    <property type="evidence" value="ECO:0007669"/>
    <property type="project" value="UniProtKB-ARBA"/>
</dbReference>
<dbReference type="PANTHER" id="PTHR30566:SF25">
    <property type="entry name" value="INNER MEMBRANE PROTEIN"/>
    <property type="match status" value="1"/>
</dbReference>
<dbReference type="PANTHER" id="PTHR30566">
    <property type="entry name" value="YNAI-RELATED MECHANOSENSITIVE ION CHANNEL"/>
    <property type="match status" value="1"/>
</dbReference>
<gene>
    <name evidence="3" type="ORF">CLV89_111104</name>
</gene>
<evidence type="ECO:0000259" key="2">
    <source>
        <dbReference type="Pfam" id="PF00924"/>
    </source>
</evidence>
<reference evidence="3 4" key="1">
    <citation type="submission" date="2018-03" db="EMBL/GenBank/DDBJ databases">
        <title>Genomic Encyclopedia of Archaeal and Bacterial Type Strains, Phase II (KMG-II): from individual species to whole genera.</title>
        <authorList>
            <person name="Goeker M."/>
        </authorList>
    </citation>
    <scope>NUCLEOTIDE SEQUENCE [LARGE SCALE GENOMIC DNA]</scope>
    <source>
        <strain evidence="3 4">DSM 25328</strain>
    </source>
</reference>
<feature type="domain" description="Mechanosensitive ion channel MscS" evidence="2">
    <location>
        <begin position="387"/>
        <end position="452"/>
    </location>
</feature>
<dbReference type="Proteomes" id="UP000237718">
    <property type="component" value="Unassembled WGS sequence"/>
</dbReference>
<feature type="transmembrane region" description="Helical" evidence="1">
    <location>
        <begin position="257"/>
        <end position="279"/>
    </location>
</feature>
<name>A0A2T1AC85_TRISK</name>
<keyword evidence="1" id="KW-0812">Transmembrane</keyword>
<feature type="transmembrane region" description="Helical" evidence="1">
    <location>
        <begin position="368"/>
        <end position="395"/>
    </location>
</feature>
<protein>
    <submittedName>
        <fullName evidence="3">Small-conductance mechanosensitive channel</fullName>
    </submittedName>
</protein>
<dbReference type="OrthoDB" id="9792218at2"/>
<feature type="transmembrane region" description="Helical" evidence="1">
    <location>
        <begin position="342"/>
        <end position="362"/>
    </location>
</feature>
<sequence>MMQHRLDIYRSLAFGACAIVILCLAAVAGRAQDTRGFWYETGSINQGLAAVENDLLERSTPRQTIRAFLAQTEAGEFERAAHYLNLARTDPAQQTTLGAEKAQKLKAIIDRQVWIDWSDLSARPDALRDVAAKSGSSPRTPRRDLHIATLETRDTAYDIRIARYKPEGAPAVWLFSPQTVSNIDPLYRAFGPGRYETLIPAVLKDSFLGLWIWEWLALPTLGLAVLLLGWGVHAVVSSMAGRVERPWLKRGLERSRLPLCILFMAGAGQTVLLQVFSFSGPVQTLLKPTLIILMVWGVGMTILRLFDALLQRLTLRFVGEIDDKRGRDEREFYTSIYALRRLIVLVMVAVALIVILSQLNLFESVGMTLLASAGVLTVVFGIAGQAVLGNILASLQIAFAKPVRIGDAILFEGDWAYVESIFYTFLRLRTWDQRRIVIPVTYFVARPFENWSVADARIMRVVHLCLDPRADVECLRQTFAELLRADPDIDEVEGACTFATEQTAEGLTVSFYAMMPDPSTGWIIQSRLREQLLAHVRDTHPDWLPRERVMDVGQDAEGGRTRTAVRTAG</sequence>
<evidence type="ECO:0000313" key="4">
    <source>
        <dbReference type="Proteomes" id="UP000237718"/>
    </source>
</evidence>
<keyword evidence="1" id="KW-0472">Membrane</keyword>
<dbReference type="Gene3D" id="1.10.287.1260">
    <property type="match status" value="1"/>
</dbReference>
<dbReference type="AlphaFoldDB" id="A0A2T1AC85"/>
<organism evidence="3 4">
    <name type="scientific">Tritonibacter scottomollicae</name>
    <name type="common">Epibacterium scottomollicae</name>
    <dbReference type="NCBI Taxonomy" id="483013"/>
    <lineage>
        <taxon>Bacteria</taxon>
        <taxon>Pseudomonadati</taxon>
        <taxon>Pseudomonadota</taxon>
        <taxon>Alphaproteobacteria</taxon>
        <taxon>Rhodobacterales</taxon>
        <taxon>Paracoccaceae</taxon>
        <taxon>Tritonibacter</taxon>
    </lineage>
</organism>
<dbReference type="InterPro" id="IPR010920">
    <property type="entry name" value="LSM_dom_sf"/>
</dbReference>
<feature type="transmembrane region" description="Helical" evidence="1">
    <location>
        <begin position="285"/>
        <end position="306"/>
    </location>
</feature>
<keyword evidence="1" id="KW-1133">Transmembrane helix</keyword>